<dbReference type="InterPro" id="IPR005094">
    <property type="entry name" value="Endonuclease_MobA/VirD2"/>
</dbReference>
<keyword evidence="4" id="KW-1185">Reference proteome</keyword>
<evidence type="ECO:0000313" key="3">
    <source>
        <dbReference type="EMBL" id="MEG3437867.1"/>
    </source>
</evidence>
<comment type="caution">
    <text evidence="3">The sequence shown here is derived from an EMBL/GenBank/DDBJ whole genome shotgun (WGS) entry which is preliminary data.</text>
</comment>
<protein>
    <submittedName>
        <fullName evidence="3">Relaxase/mobilization nuclease domain-containing protein</fullName>
    </submittedName>
</protein>
<name>A0AAW9QJ83_9CHRO</name>
<dbReference type="RefSeq" id="WP_332865345.1">
    <property type="nucleotide sequence ID" value="NZ_JBAFSM010000020.1"/>
</dbReference>
<feature type="compositionally biased region" description="Basic and acidic residues" evidence="1">
    <location>
        <begin position="290"/>
        <end position="303"/>
    </location>
</feature>
<dbReference type="Pfam" id="PF03432">
    <property type="entry name" value="Relaxase"/>
    <property type="match status" value="1"/>
</dbReference>
<evidence type="ECO:0000259" key="2">
    <source>
        <dbReference type="Pfam" id="PF03432"/>
    </source>
</evidence>
<accession>A0AAW9QJ83</accession>
<dbReference type="AlphaFoldDB" id="A0AAW9QJ83"/>
<feature type="region of interest" description="Disordered" evidence="1">
    <location>
        <begin position="146"/>
        <end position="170"/>
    </location>
</feature>
<gene>
    <name evidence="3" type="ORF">V0288_12135</name>
</gene>
<organism evidence="3 4">
    <name type="scientific">Pannus brasiliensis CCIBt3594</name>
    <dbReference type="NCBI Taxonomy" id="1427578"/>
    <lineage>
        <taxon>Bacteria</taxon>
        <taxon>Bacillati</taxon>
        <taxon>Cyanobacteriota</taxon>
        <taxon>Cyanophyceae</taxon>
        <taxon>Oscillatoriophycideae</taxon>
        <taxon>Chroococcales</taxon>
        <taxon>Microcystaceae</taxon>
        <taxon>Pannus</taxon>
    </lineage>
</organism>
<dbReference type="Proteomes" id="UP001328733">
    <property type="component" value="Unassembled WGS sequence"/>
</dbReference>
<evidence type="ECO:0000313" key="4">
    <source>
        <dbReference type="Proteomes" id="UP001328733"/>
    </source>
</evidence>
<evidence type="ECO:0000256" key="1">
    <source>
        <dbReference type="SAM" id="MobiDB-lite"/>
    </source>
</evidence>
<dbReference type="EMBL" id="JBAFSM010000020">
    <property type="protein sequence ID" value="MEG3437867.1"/>
    <property type="molecule type" value="Genomic_DNA"/>
</dbReference>
<feature type="region of interest" description="Disordered" evidence="1">
    <location>
        <begin position="290"/>
        <end position="310"/>
    </location>
</feature>
<feature type="compositionally biased region" description="Basic and acidic residues" evidence="1">
    <location>
        <begin position="151"/>
        <end position="170"/>
    </location>
</feature>
<feature type="domain" description="MobA/VirD2-like nuclease" evidence="2">
    <location>
        <begin position="19"/>
        <end position="143"/>
    </location>
</feature>
<sequence length="449" mass="51083">MIAKQVQGTDFKGVLDYIHGKSGARKIGSNMMGKDPESLTAEFRISSKLRERVTKRVYHASLSVSPIEKLSDRQWLKIARSFLEGMDFDGSQYVVYRHTDTEHDHVHIVASRIRITDGTVVGDSWQYRRAESIVRGLEEKFNLLPTPSSFNRRDRSPKTGEIRRQRRTGEVSKRSNLQAIVKKAIEGKPTLDVFVGRLKEEGINVRLRKTGEGKIEGISFGIDGVGFQGRQLGKDYSWPNLQTNLATETNEILTVIDTEGGEEMPRDRDSPPITIVAVIPEIPTVAVKRPPRERSIETERTRVSAETSSPAFPTVAAKSSSIEVKAETVNPEVLPLITVENNEINERKERLRGKYVTLAEQVRNYPGFRDVDARKVDTGVAILSLKSGESREETELILTRSDRVEQWREELPREVYLKRAIEYIRQVTREAIELMRQSRERSKNSDLER</sequence>
<proteinExistence type="predicted"/>
<reference evidence="3 4" key="1">
    <citation type="submission" date="2024-01" db="EMBL/GenBank/DDBJ databases">
        <title>Genomic insights into the taxonomy and metabolism of the cyanobacterium Pannus brasiliensis CCIBt3594.</title>
        <authorList>
            <person name="Machado M."/>
            <person name="Botero N.B."/>
            <person name="Andreote A.P.D."/>
            <person name="Feitosa A.M.T."/>
            <person name="Popin R."/>
            <person name="Sivonen K."/>
            <person name="Fiore M.F."/>
        </authorList>
    </citation>
    <scope>NUCLEOTIDE SEQUENCE [LARGE SCALE GENOMIC DNA]</scope>
    <source>
        <strain evidence="3 4">CCIBt3594</strain>
    </source>
</reference>